<evidence type="ECO:0000313" key="1">
    <source>
        <dbReference type="EMBL" id="KAK0724197.1"/>
    </source>
</evidence>
<keyword evidence="2" id="KW-1185">Reference proteome</keyword>
<name>A0AA40AY76_9PEZI</name>
<reference evidence="1" key="1">
    <citation type="submission" date="2023-06" db="EMBL/GenBank/DDBJ databases">
        <title>Genome-scale phylogeny and comparative genomics of the fungal order Sordariales.</title>
        <authorList>
            <consortium name="Lawrence Berkeley National Laboratory"/>
            <person name="Hensen N."/>
            <person name="Bonometti L."/>
            <person name="Westerberg I."/>
            <person name="Brannstrom I.O."/>
            <person name="Guillou S."/>
            <person name="Cros-Aarteil S."/>
            <person name="Calhoun S."/>
            <person name="Haridas S."/>
            <person name="Kuo A."/>
            <person name="Mondo S."/>
            <person name="Pangilinan J."/>
            <person name="Riley R."/>
            <person name="Labutti K."/>
            <person name="Andreopoulos B."/>
            <person name="Lipzen A."/>
            <person name="Chen C."/>
            <person name="Yanf M."/>
            <person name="Daum C."/>
            <person name="Ng V."/>
            <person name="Clum A."/>
            <person name="Steindorff A."/>
            <person name="Ohm R."/>
            <person name="Martin F."/>
            <person name="Silar P."/>
            <person name="Natvig D."/>
            <person name="Lalanne C."/>
            <person name="Gautier V."/>
            <person name="Ament-Velasquez S.L."/>
            <person name="Kruys A."/>
            <person name="Hutchinson M.I."/>
            <person name="Powell A.J."/>
            <person name="Barry K."/>
            <person name="Miller A.N."/>
            <person name="Grigoriev I.V."/>
            <person name="Debuchy R."/>
            <person name="Gladieux P."/>
            <person name="Thoren M.H."/>
            <person name="Johannesson H."/>
        </authorList>
    </citation>
    <scope>NUCLEOTIDE SEQUENCE</scope>
    <source>
        <strain evidence="1">SMH4607-1</strain>
    </source>
</reference>
<organism evidence="1 2">
    <name type="scientific">Lasiosphaeris hirsuta</name>
    <dbReference type="NCBI Taxonomy" id="260670"/>
    <lineage>
        <taxon>Eukaryota</taxon>
        <taxon>Fungi</taxon>
        <taxon>Dikarya</taxon>
        <taxon>Ascomycota</taxon>
        <taxon>Pezizomycotina</taxon>
        <taxon>Sordariomycetes</taxon>
        <taxon>Sordariomycetidae</taxon>
        <taxon>Sordariales</taxon>
        <taxon>Lasiosphaeriaceae</taxon>
        <taxon>Lasiosphaeris</taxon>
    </lineage>
</organism>
<evidence type="ECO:0000313" key="2">
    <source>
        <dbReference type="Proteomes" id="UP001172102"/>
    </source>
</evidence>
<proteinExistence type="predicted"/>
<sequence length="281" mass="30491">MITRRHYSPKVTIGKTFKEGQWKLQSLHVHIIIAIKPPQQAHSYNSQLQLAISKLQPAPVPATRKLIPSTLSTAASSNSFQHSLFNLPNKIPDLDSAPHCQKLTPLDAVGKRAWLGIGGQTCTKAACYARVVEPGVPSPEPVSEPSPEVERRQGWIGIGGGSCGNKPRCYNRLTQNDEVEAVEEVDLTEKGLTRRAWLGIGGQTCTKAACYARVVEPGVPSPEPVSEPSPEVERRQGWIGIGGGSCGNKPRCYNRLTKDGKVEAVQEVETDEITARTAEEA</sequence>
<dbReference type="Proteomes" id="UP001172102">
    <property type="component" value="Unassembled WGS sequence"/>
</dbReference>
<protein>
    <submittedName>
        <fullName evidence="1">Uncharacterized protein</fullName>
    </submittedName>
</protein>
<gene>
    <name evidence="1" type="ORF">B0H67DRAFT_550033</name>
</gene>
<accession>A0AA40AY76</accession>
<dbReference type="EMBL" id="JAUKUA010000002">
    <property type="protein sequence ID" value="KAK0724197.1"/>
    <property type="molecule type" value="Genomic_DNA"/>
</dbReference>
<comment type="caution">
    <text evidence="1">The sequence shown here is derived from an EMBL/GenBank/DDBJ whole genome shotgun (WGS) entry which is preliminary data.</text>
</comment>
<dbReference type="AlphaFoldDB" id="A0AA40AY76"/>